<feature type="transmembrane region" description="Helical" evidence="2">
    <location>
        <begin position="111"/>
        <end position="132"/>
    </location>
</feature>
<keyword evidence="5" id="KW-1185">Reference proteome</keyword>
<keyword evidence="2" id="KW-0472">Membrane</keyword>
<accession>A0A4R5K925</accession>
<reference evidence="4 5" key="1">
    <citation type="submission" date="2019-03" db="EMBL/GenBank/DDBJ databases">
        <title>Whole genome sequence of Arthrobacter sp JH1-1.</title>
        <authorList>
            <person name="Trinh H.N."/>
        </authorList>
    </citation>
    <scope>NUCLEOTIDE SEQUENCE [LARGE SCALE GENOMIC DNA]</scope>
    <source>
        <strain evidence="4 5">JH1-1</strain>
    </source>
</reference>
<evidence type="ECO:0000259" key="3">
    <source>
        <dbReference type="Pfam" id="PF18013"/>
    </source>
</evidence>
<feature type="domain" description="Phage tail lysozyme" evidence="3">
    <location>
        <begin position="260"/>
        <end position="416"/>
    </location>
</feature>
<feature type="transmembrane region" description="Helical" evidence="2">
    <location>
        <begin position="201"/>
        <end position="222"/>
    </location>
</feature>
<dbReference type="Gene3D" id="1.10.530.10">
    <property type="match status" value="1"/>
</dbReference>
<evidence type="ECO:0000256" key="1">
    <source>
        <dbReference type="SAM" id="MobiDB-lite"/>
    </source>
</evidence>
<evidence type="ECO:0000313" key="4">
    <source>
        <dbReference type="EMBL" id="TDF90553.1"/>
    </source>
</evidence>
<name>A0A4R5K925_9MICC</name>
<evidence type="ECO:0000256" key="2">
    <source>
        <dbReference type="SAM" id="Phobius"/>
    </source>
</evidence>
<dbReference type="Pfam" id="PF18013">
    <property type="entry name" value="Phage_lysozyme2"/>
    <property type="match status" value="1"/>
</dbReference>
<dbReference type="RefSeq" id="WP_133206406.1">
    <property type="nucleotide sequence ID" value="NZ_SMRU01000035.1"/>
</dbReference>
<gene>
    <name evidence="4" type="ORF">E1809_22095</name>
</gene>
<organism evidence="4 5">
    <name type="scientific">Arthrobacter terricola</name>
    <dbReference type="NCBI Taxonomy" id="2547396"/>
    <lineage>
        <taxon>Bacteria</taxon>
        <taxon>Bacillati</taxon>
        <taxon>Actinomycetota</taxon>
        <taxon>Actinomycetes</taxon>
        <taxon>Micrococcales</taxon>
        <taxon>Micrococcaceae</taxon>
        <taxon>Arthrobacter</taxon>
    </lineage>
</organism>
<dbReference type="AlphaFoldDB" id="A0A4R5K925"/>
<feature type="compositionally biased region" description="Basic and acidic residues" evidence="1">
    <location>
        <begin position="55"/>
        <end position="64"/>
    </location>
</feature>
<proteinExistence type="predicted"/>
<feature type="region of interest" description="Disordered" evidence="1">
    <location>
        <begin position="55"/>
        <end position="100"/>
    </location>
</feature>
<keyword evidence="2" id="KW-0812">Transmembrane</keyword>
<protein>
    <recommendedName>
        <fullName evidence="3">Phage tail lysozyme domain-containing protein</fullName>
    </recommendedName>
</protein>
<keyword evidence="2" id="KW-1133">Transmembrane helix</keyword>
<evidence type="ECO:0000313" key="5">
    <source>
        <dbReference type="Proteomes" id="UP000295511"/>
    </source>
</evidence>
<dbReference type="OrthoDB" id="9805070at2"/>
<feature type="transmembrane region" description="Helical" evidence="2">
    <location>
        <begin position="139"/>
        <end position="159"/>
    </location>
</feature>
<dbReference type="InterPro" id="IPR041219">
    <property type="entry name" value="Phage_lysozyme2"/>
</dbReference>
<sequence length="623" mass="63356">MADLQDPVNAAGVKKVAAAAVQGAGEGAMKGGAAGAAAGATMTGGLEAARQLAANKDDVREKSGPHTCDTTAHRLGAGGTSFERTPDAHGAAGAGNEFGGGKPAGDPGRKIAAAGAAAAAPPASGLLLLILFLQWLKSLFFALLGYLLSFLAMMLQWAFSLGAAIVNAVKAPFAAIGAGIAKGVAFITGGSVALSATAATVTGAAVSGVTVFSLLGGLIGVVSTSIAANDDPLAGTCGAVNVSTVSSGPDTGPATPDSEKNAREVWSVLKRQGMPDENIAGILGNWTQESGIDPGSVQGFPAGMALMTDAKKAAAQNTDNGIGLGQWTGARNTLLRNYARARNTDWWNLGLQLAFMADPHGDSAGDVTVFTSMISTSQGTPAAAARYFHDSWERSADDAAGVARRGAMAEQWYATMSGWHLNGTTVDSTVGDFVSGAARTVGALFTPGSCTDTNGTATTTITPTSGGMSEEQARQLIDLYNREGDKFLDARYGDQGGPGSCGSNHAENCVSFSTYWLNKYTTFQAFPGGDGIRTAYAVAEQTGKQMSPTPTPYSVGSGPGTGDAGHTLVVLGVQGDKVILGEAGYCAFMGRVRIDSAARMRSQGWMFVPMQDALLPNGQATAR</sequence>
<dbReference type="Proteomes" id="UP000295511">
    <property type="component" value="Unassembled WGS sequence"/>
</dbReference>
<feature type="transmembrane region" description="Helical" evidence="2">
    <location>
        <begin position="171"/>
        <end position="194"/>
    </location>
</feature>
<comment type="caution">
    <text evidence="4">The sequence shown here is derived from an EMBL/GenBank/DDBJ whole genome shotgun (WGS) entry which is preliminary data.</text>
</comment>
<dbReference type="EMBL" id="SMRU01000035">
    <property type="protein sequence ID" value="TDF90553.1"/>
    <property type="molecule type" value="Genomic_DNA"/>
</dbReference>